<dbReference type="EC" id="2.8.2.-" evidence="9"/>
<evidence type="ECO:0000256" key="3">
    <source>
        <dbReference type="ARBA" id="ARBA00022679"/>
    </source>
</evidence>
<feature type="compositionally biased region" description="Polar residues" evidence="10">
    <location>
        <begin position="203"/>
        <end position="220"/>
    </location>
</feature>
<evidence type="ECO:0000256" key="4">
    <source>
        <dbReference type="ARBA" id="ARBA00022692"/>
    </source>
</evidence>
<feature type="compositionally biased region" description="Basic and acidic residues" evidence="10">
    <location>
        <begin position="185"/>
        <end position="202"/>
    </location>
</feature>
<dbReference type="AlphaFoldDB" id="A0A433UCN1"/>
<keyword evidence="4" id="KW-0812">Transmembrane</keyword>
<feature type="non-terminal residue" evidence="11">
    <location>
        <position position="247"/>
    </location>
</feature>
<dbReference type="InterPro" id="IPR018011">
    <property type="entry name" value="Carb_sulfotrans_8-10"/>
</dbReference>
<keyword evidence="9" id="KW-0735">Signal-anchor</keyword>
<protein>
    <recommendedName>
        <fullName evidence="9">Carbohydrate sulfotransferase</fullName>
        <ecNumber evidence="9">2.8.2.-</ecNumber>
    </recommendedName>
</protein>
<dbReference type="PANTHER" id="PTHR12137:SF54">
    <property type="entry name" value="CARBOHYDRATE SULFOTRANSFERASE"/>
    <property type="match status" value="1"/>
</dbReference>
<dbReference type="InterPro" id="IPR005331">
    <property type="entry name" value="Sulfotransferase"/>
</dbReference>
<keyword evidence="5" id="KW-1133">Transmembrane helix</keyword>
<sequence>MLYCVVPKAGCTFWKRIFRSFETKTNPRKEDVFNISRASVHDALDGGKGSIYSLWRHGMDRFPTRLLVTRDPYSRLISTYLDKIYLPDFWNYESKEIANGLNLRRGFRGGIFSLGEDSNSDAGQEDEFENNDDFLRLHFKNITNTPEFSYMRMQNQQLHLQPHRQLGKSHWEPRTAHGKLGSSDVEPRESEHESGDLHREPRTSNGEPSNTELNPGNSNRKLGKSYNETEESERELSKLHHKSRTSY</sequence>
<evidence type="ECO:0000256" key="2">
    <source>
        <dbReference type="ARBA" id="ARBA00006339"/>
    </source>
</evidence>
<accession>A0A433UCN1</accession>
<dbReference type="Proteomes" id="UP000271974">
    <property type="component" value="Unassembled WGS sequence"/>
</dbReference>
<dbReference type="PANTHER" id="PTHR12137">
    <property type="entry name" value="CARBOHYDRATE SULFOTRANSFERASE"/>
    <property type="match status" value="1"/>
</dbReference>
<evidence type="ECO:0000256" key="7">
    <source>
        <dbReference type="ARBA" id="ARBA00023136"/>
    </source>
</evidence>
<comment type="caution">
    <text evidence="11">The sequence shown here is derived from an EMBL/GenBank/DDBJ whole genome shotgun (WGS) entry which is preliminary data.</text>
</comment>
<keyword evidence="8 9" id="KW-0325">Glycoprotein</keyword>
<evidence type="ECO:0000313" key="11">
    <source>
        <dbReference type="EMBL" id="RUS91637.1"/>
    </source>
</evidence>
<dbReference type="EMBL" id="RQTK01000008">
    <property type="protein sequence ID" value="RUS91637.1"/>
    <property type="molecule type" value="Genomic_DNA"/>
</dbReference>
<reference evidence="11 12" key="1">
    <citation type="submission" date="2019-01" db="EMBL/GenBank/DDBJ databases">
        <title>A draft genome assembly of the solar-powered sea slug Elysia chlorotica.</title>
        <authorList>
            <person name="Cai H."/>
            <person name="Li Q."/>
            <person name="Fang X."/>
            <person name="Li J."/>
            <person name="Curtis N.E."/>
            <person name="Altenburger A."/>
            <person name="Shibata T."/>
            <person name="Feng M."/>
            <person name="Maeda T."/>
            <person name="Schwartz J.A."/>
            <person name="Shigenobu S."/>
            <person name="Lundholm N."/>
            <person name="Nishiyama T."/>
            <person name="Yang H."/>
            <person name="Hasebe M."/>
            <person name="Li S."/>
            <person name="Pierce S.K."/>
            <person name="Wang J."/>
        </authorList>
    </citation>
    <scope>NUCLEOTIDE SEQUENCE [LARGE SCALE GENOMIC DNA]</scope>
    <source>
        <strain evidence="11">EC2010</strain>
        <tissue evidence="11">Whole organism of an adult</tissue>
    </source>
</reference>
<keyword evidence="6 9" id="KW-0333">Golgi apparatus</keyword>
<evidence type="ECO:0000313" key="12">
    <source>
        <dbReference type="Proteomes" id="UP000271974"/>
    </source>
</evidence>
<keyword evidence="12" id="KW-1185">Reference proteome</keyword>
<evidence type="ECO:0000256" key="10">
    <source>
        <dbReference type="SAM" id="MobiDB-lite"/>
    </source>
</evidence>
<dbReference type="Pfam" id="PF03567">
    <property type="entry name" value="Sulfotransfer_2"/>
    <property type="match status" value="1"/>
</dbReference>
<name>A0A433UCN1_ELYCH</name>
<comment type="subcellular location">
    <subcellularLocation>
        <location evidence="1 9">Golgi apparatus membrane</location>
        <topology evidence="1 9">Single-pass type II membrane protein</topology>
    </subcellularLocation>
</comment>
<gene>
    <name evidence="11" type="ORF">EGW08_000610</name>
</gene>
<comment type="similarity">
    <text evidence="2 9">Belongs to the sulfotransferase 2 family.</text>
</comment>
<evidence type="ECO:0000256" key="9">
    <source>
        <dbReference type="RuleBase" id="RU364020"/>
    </source>
</evidence>
<organism evidence="11 12">
    <name type="scientific">Elysia chlorotica</name>
    <name type="common">Eastern emerald elysia</name>
    <name type="synonym">Sea slug</name>
    <dbReference type="NCBI Taxonomy" id="188477"/>
    <lineage>
        <taxon>Eukaryota</taxon>
        <taxon>Metazoa</taxon>
        <taxon>Spiralia</taxon>
        <taxon>Lophotrochozoa</taxon>
        <taxon>Mollusca</taxon>
        <taxon>Gastropoda</taxon>
        <taxon>Heterobranchia</taxon>
        <taxon>Euthyneura</taxon>
        <taxon>Panpulmonata</taxon>
        <taxon>Sacoglossa</taxon>
        <taxon>Placobranchoidea</taxon>
        <taxon>Plakobranchidae</taxon>
        <taxon>Elysia</taxon>
    </lineage>
</organism>
<dbReference type="OrthoDB" id="6112700at2759"/>
<feature type="region of interest" description="Disordered" evidence="10">
    <location>
        <begin position="163"/>
        <end position="247"/>
    </location>
</feature>
<evidence type="ECO:0000256" key="5">
    <source>
        <dbReference type="ARBA" id="ARBA00022989"/>
    </source>
</evidence>
<proteinExistence type="inferred from homology"/>
<dbReference type="GO" id="GO:0016051">
    <property type="term" value="P:carbohydrate biosynthetic process"/>
    <property type="evidence" value="ECO:0007669"/>
    <property type="project" value="InterPro"/>
</dbReference>
<evidence type="ECO:0000256" key="8">
    <source>
        <dbReference type="ARBA" id="ARBA00023180"/>
    </source>
</evidence>
<keyword evidence="3 9" id="KW-0808">Transferase</keyword>
<evidence type="ECO:0000256" key="1">
    <source>
        <dbReference type="ARBA" id="ARBA00004323"/>
    </source>
</evidence>
<evidence type="ECO:0000256" key="6">
    <source>
        <dbReference type="ARBA" id="ARBA00023034"/>
    </source>
</evidence>
<keyword evidence="7" id="KW-0472">Membrane</keyword>
<keyword evidence="9" id="KW-0119">Carbohydrate metabolism</keyword>
<dbReference type="GO" id="GO:0000139">
    <property type="term" value="C:Golgi membrane"/>
    <property type="evidence" value="ECO:0007669"/>
    <property type="project" value="UniProtKB-SubCell"/>
</dbReference>
<dbReference type="GO" id="GO:0008146">
    <property type="term" value="F:sulfotransferase activity"/>
    <property type="evidence" value="ECO:0007669"/>
    <property type="project" value="InterPro"/>
</dbReference>